<dbReference type="PANTHER" id="PTHR34129:SF1">
    <property type="entry name" value="DUF952 DOMAIN-CONTAINING PROTEIN"/>
    <property type="match status" value="1"/>
</dbReference>
<proteinExistence type="predicted"/>
<reference evidence="1 2" key="1">
    <citation type="submission" date="2019-07" db="EMBL/GenBank/DDBJ databases">
        <title>Genomic Encyclopedia of Archaeal and Bacterial Type Strains, Phase II (KMG-II): from individual species to whole genera.</title>
        <authorList>
            <person name="Goeker M."/>
        </authorList>
    </citation>
    <scope>NUCLEOTIDE SEQUENCE [LARGE SCALE GENOMIC DNA]</scope>
    <source>
        <strain evidence="1 2">DSM 21935</strain>
    </source>
</reference>
<organism evidence="1 2">
    <name type="scientific">Fodinibius salinus</name>
    <dbReference type="NCBI Taxonomy" id="860790"/>
    <lineage>
        <taxon>Bacteria</taxon>
        <taxon>Pseudomonadati</taxon>
        <taxon>Balneolota</taxon>
        <taxon>Balneolia</taxon>
        <taxon>Balneolales</taxon>
        <taxon>Balneolaceae</taxon>
        <taxon>Fodinibius</taxon>
    </lineage>
</organism>
<sequence length="117" mass="13313">MRDDLLFHITTEEEWDEHKSDGNYEPESLDSEGFIHCSSGHQINDTANRLFKDHDQILLLIIDVSSLGEEIKYEEHKDSGEEYPHIYGPLNTNAVIDEIIVSAEQDGTFDIAFSSNS</sequence>
<dbReference type="SUPFAM" id="SSF56399">
    <property type="entry name" value="ADP-ribosylation"/>
    <property type="match status" value="1"/>
</dbReference>
<dbReference type="Gene3D" id="3.20.170.20">
    <property type="entry name" value="Protein of unknown function DUF952"/>
    <property type="match status" value="1"/>
</dbReference>
<gene>
    <name evidence="1" type="ORF">LX73_0528</name>
</gene>
<dbReference type="PANTHER" id="PTHR34129">
    <property type="entry name" value="BLR1139 PROTEIN"/>
    <property type="match status" value="1"/>
</dbReference>
<dbReference type="OrthoDB" id="5638018at2"/>
<dbReference type="AlphaFoldDB" id="A0A5D3YRS0"/>
<keyword evidence="2" id="KW-1185">Reference proteome</keyword>
<dbReference type="InterPro" id="IPR009297">
    <property type="entry name" value="DUF952"/>
</dbReference>
<dbReference type="EMBL" id="VNHY01000001">
    <property type="protein sequence ID" value="TYP95231.1"/>
    <property type="molecule type" value="Genomic_DNA"/>
</dbReference>
<comment type="caution">
    <text evidence="1">The sequence shown here is derived from an EMBL/GenBank/DDBJ whole genome shotgun (WGS) entry which is preliminary data.</text>
</comment>
<dbReference type="RefSeq" id="WP_148897910.1">
    <property type="nucleotide sequence ID" value="NZ_VNHY01000001.1"/>
</dbReference>
<accession>A0A5D3YRS0</accession>
<dbReference type="Proteomes" id="UP000324595">
    <property type="component" value="Unassembled WGS sequence"/>
</dbReference>
<dbReference type="Pfam" id="PF06108">
    <property type="entry name" value="DUF952"/>
    <property type="match status" value="1"/>
</dbReference>
<name>A0A5D3YRS0_9BACT</name>
<protein>
    <submittedName>
        <fullName evidence="1">Uncharacterized conserved protein, DUF952 family</fullName>
    </submittedName>
</protein>
<evidence type="ECO:0000313" key="1">
    <source>
        <dbReference type="EMBL" id="TYP95231.1"/>
    </source>
</evidence>
<evidence type="ECO:0000313" key="2">
    <source>
        <dbReference type="Proteomes" id="UP000324595"/>
    </source>
</evidence>